<dbReference type="EMBL" id="AP018711">
    <property type="protein sequence ID" value="BBE34161.1"/>
    <property type="molecule type" value="Genomic_DNA"/>
</dbReference>
<organism evidence="1 2">
    <name type="scientific">Sphingosinicella microcystinivorans</name>
    <dbReference type="NCBI Taxonomy" id="335406"/>
    <lineage>
        <taxon>Bacteria</taxon>
        <taxon>Pseudomonadati</taxon>
        <taxon>Pseudomonadota</taxon>
        <taxon>Alphaproteobacteria</taxon>
        <taxon>Sphingomonadales</taxon>
        <taxon>Sphingosinicellaceae</taxon>
        <taxon>Sphingosinicella</taxon>
    </lineage>
</organism>
<evidence type="ECO:0000313" key="2">
    <source>
        <dbReference type="Proteomes" id="UP000275727"/>
    </source>
</evidence>
<proteinExistence type="predicted"/>
<protein>
    <submittedName>
        <fullName evidence="1">Uncharacterized protein</fullName>
    </submittedName>
</protein>
<dbReference type="AlphaFoldDB" id="A0AAD1D5C0"/>
<reference evidence="1 2" key="1">
    <citation type="submission" date="2018-06" db="EMBL/GenBank/DDBJ databases">
        <title>Complete Genome Sequence of the Microcystin-Degrading Bacterium Sphingosinicella microcystinivorans Strain B-9.</title>
        <authorList>
            <person name="Jin H."/>
            <person name="Nishizawa T."/>
            <person name="Guo Y."/>
            <person name="Nishizawa A."/>
            <person name="Park H."/>
            <person name="Kato H."/>
            <person name="Tsuji K."/>
            <person name="Harada K."/>
        </authorList>
    </citation>
    <scope>NUCLEOTIDE SEQUENCE [LARGE SCALE GENOMIC DNA]</scope>
    <source>
        <strain evidence="1 2">B9</strain>
    </source>
</reference>
<dbReference type="KEGG" id="smic:SmB9_18190"/>
<name>A0AAD1D5C0_SPHMI</name>
<gene>
    <name evidence="1" type="ORF">SmB9_18190</name>
</gene>
<sequence length="102" mass="11250">MEGPACRVLVKQRLMGGIIVLGGDYGRYAYSGTRALLGHASWQVSVSAVERIWRQEALTTSSRIRSDYALSLSSMRRESGWAGSKLQSRQILDPVTTSPSLY</sequence>
<dbReference type="Proteomes" id="UP000275727">
    <property type="component" value="Chromosome"/>
</dbReference>
<evidence type="ECO:0000313" key="1">
    <source>
        <dbReference type="EMBL" id="BBE34161.1"/>
    </source>
</evidence>
<accession>A0AAD1D5C0</accession>